<proteinExistence type="predicted"/>
<sequence>MRNFGRRLLLMLGCSRVSTATNATNNIENVVFVYRRSDYLIVYSLTVLRDCIEHTMEVDSEIDSQLLQQFSSLATNDKEVLIAEFQRLLGDQLNAAGCAFYLDMNNWNLQAAICSYYDLEHPQLKLPSMLFVRDVTIGEGESIPPNTPFVKTWRIQNSGDDVWPPGCCLKFVSGVQFGHRDRIMVDSVNPGGMTDISIEMISPSNTGLHEGRWRMSTATGSFFGEFIWVILQVEENGLMGVTQQMSKFGTEFIHQPVQQPFQNPFASPTKEQMTTVVNQITLPVGNSLVCRGPFEHNPARLGSPMGSDIAQHGSFPSSPSTQGQGNQESAQSRMTEGIRTPLFQTPENSPVSSNVILPPDGFSSQNEPELQSEYRDSIDML</sequence>
<dbReference type="Proteomes" id="UP001208570">
    <property type="component" value="Unassembled WGS sequence"/>
</dbReference>
<dbReference type="EMBL" id="JAODUP010000337">
    <property type="protein sequence ID" value="KAK2152200.1"/>
    <property type="molecule type" value="Genomic_DNA"/>
</dbReference>
<dbReference type="PANTHER" id="PTHR20930:SF0">
    <property type="entry name" value="PROTEIN ILRUN"/>
    <property type="match status" value="1"/>
</dbReference>
<dbReference type="SUPFAM" id="SSF46934">
    <property type="entry name" value="UBA-like"/>
    <property type="match status" value="1"/>
</dbReference>
<comment type="caution">
    <text evidence="4">The sequence shown here is derived from an EMBL/GenBank/DDBJ whole genome shotgun (WGS) entry which is preliminary data.</text>
</comment>
<dbReference type="GO" id="GO:0043130">
    <property type="term" value="F:ubiquitin binding"/>
    <property type="evidence" value="ECO:0007669"/>
    <property type="project" value="TreeGrafter"/>
</dbReference>
<evidence type="ECO:0000259" key="3">
    <source>
        <dbReference type="Pfam" id="PF16158"/>
    </source>
</evidence>
<dbReference type="CDD" id="cd14947">
    <property type="entry name" value="NBR1_like"/>
    <property type="match status" value="1"/>
</dbReference>
<dbReference type="Pfam" id="PF14555">
    <property type="entry name" value="UBA_4"/>
    <property type="match status" value="1"/>
</dbReference>
<feature type="signal peptide" evidence="2">
    <location>
        <begin position="1"/>
        <end position="20"/>
    </location>
</feature>
<gene>
    <name evidence="4" type="ORF">LSH36_337g01076</name>
</gene>
<dbReference type="AlphaFoldDB" id="A0AAD9N0G0"/>
<feature type="compositionally biased region" description="Basic and acidic residues" evidence="1">
    <location>
        <begin position="372"/>
        <end position="381"/>
    </location>
</feature>
<evidence type="ECO:0000256" key="2">
    <source>
        <dbReference type="SAM" id="SignalP"/>
    </source>
</evidence>
<evidence type="ECO:0000313" key="5">
    <source>
        <dbReference type="Proteomes" id="UP001208570"/>
    </source>
</evidence>
<dbReference type="FunFam" id="1.10.8.10:FF:000015">
    <property type="entry name" value="Chromosome 6 C6orf106 homolog"/>
    <property type="match status" value="1"/>
</dbReference>
<evidence type="ECO:0000256" key="1">
    <source>
        <dbReference type="SAM" id="MobiDB-lite"/>
    </source>
</evidence>
<accession>A0AAD9N0G0</accession>
<dbReference type="Gene3D" id="1.10.8.10">
    <property type="entry name" value="DNA helicase RuvA subunit, C-terminal domain"/>
    <property type="match status" value="1"/>
</dbReference>
<feature type="chain" id="PRO_5041978786" description="Nbr1 FW domain-containing protein" evidence="2">
    <location>
        <begin position="21"/>
        <end position="381"/>
    </location>
</feature>
<dbReference type="InterPro" id="IPR032350">
    <property type="entry name" value="Nbr1_FW"/>
</dbReference>
<keyword evidence="5" id="KW-1185">Reference proteome</keyword>
<dbReference type="GO" id="GO:0016236">
    <property type="term" value="P:macroautophagy"/>
    <property type="evidence" value="ECO:0007669"/>
    <property type="project" value="TreeGrafter"/>
</dbReference>
<dbReference type="InterPro" id="IPR013783">
    <property type="entry name" value="Ig-like_fold"/>
</dbReference>
<dbReference type="GO" id="GO:0000407">
    <property type="term" value="C:phagophore assembly site"/>
    <property type="evidence" value="ECO:0007669"/>
    <property type="project" value="TreeGrafter"/>
</dbReference>
<dbReference type="Pfam" id="PF16158">
    <property type="entry name" value="N_BRCA1_IG"/>
    <property type="match status" value="1"/>
</dbReference>
<dbReference type="InterPro" id="IPR009060">
    <property type="entry name" value="UBA-like_sf"/>
</dbReference>
<protein>
    <recommendedName>
        <fullName evidence="3">Nbr1 FW domain-containing protein</fullName>
    </recommendedName>
</protein>
<feature type="compositionally biased region" description="Polar residues" evidence="1">
    <location>
        <begin position="314"/>
        <end position="334"/>
    </location>
</feature>
<feature type="domain" description="Nbr1 FW" evidence="3">
    <location>
        <begin position="136"/>
        <end position="233"/>
    </location>
</feature>
<keyword evidence="2" id="KW-0732">Signal</keyword>
<evidence type="ECO:0000313" key="4">
    <source>
        <dbReference type="EMBL" id="KAK2152200.1"/>
    </source>
</evidence>
<feature type="region of interest" description="Disordered" evidence="1">
    <location>
        <begin position="299"/>
        <end position="381"/>
    </location>
</feature>
<dbReference type="Gene3D" id="2.60.40.10">
    <property type="entry name" value="Immunoglobulins"/>
    <property type="match status" value="1"/>
</dbReference>
<name>A0AAD9N0G0_9ANNE</name>
<organism evidence="4 5">
    <name type="scientific">Paralvinella palmiformis</name>
    <dbReference type="NCBI Taxonomy" id="53620"/>
    <lineage>
        <taxon>Eukaryota</taxon>
        <taxon>Metazoa</taxon>
        <taxon>Spiralia</taxon>
        <taxon>Lophotrochozoa</taxon>
        <taxon>Annelida</taxon>
        <taxon>Polychaeta</taxon>
        <taxon>Sedentaria</taxon>
        <taxon>Canalipalpata</taxon>
        <taxon>Terebellida</taxon>
        <taxon>Terebelliformia</taxon>
        <taxon>Alvinellidae</taxon>
        <taxon>Paralvinella</taxon>
    </lineage>
</organism>
<feature type="compositionally biased region" description="Polar residues" evidence="1">
    <location>
        <begin position="342"/>
        <end position="355"/>
    </location>
</feature>
<dbReference type="CDD" id="cd14349">
    <property type="entry name" value="UBA_CF106"/>
    <property type="match status" value="1"/>
</dbReference>
<dbReference type="InterPro" id="IPR039517">
    <property type="entry name" value="C6orf106_UBA-like"/>
</dbReference>
<dbReference type="PANTHER" id="PTHR20930">
    <property type="entry name" value="OVARIAN CARCINOMA ANTIGEN CA125-RELATED"/>
    <property type="match status" value="1"/>
</dbReference>
<reference evidence="4" key="1">
    <citation type="journal article" date="2023" name="Mol. Biol. Evol.">
        <title>Third-Generation Sequencing Reveals the Adaptive Role of the Epigenome in Three Deep-Sea Polychaetes.</title>
        <authorList>
            <person name="Perez M."/>
            <person name="Aroh O."/>
            <person name="Sun Y."/>
            <person name="Lan Y."/>
            <person name="Juniper S.K."/>
            <person name="Young C.R."/>
            <person name="Angers B."/>
            <person name="Qian P.Y."/>
        </authorList>
    </citation>
    <scope>NUCLEOTIDE SEQUENCE</scope>
    <source>
        <strain evidence="4">P08H-3</strain>
    </source>
</reference>